<comment type="similarity">
    <text evidence="2">Belongs to the major facilitator superfamily.</text>
</comment>
<keyword evidence="4 7" id="KW-0812">Transmembrane</keyword>
<dbReference type="InterPro" id="IPR036259">
    <property type="entry name" value="MFS_trans_sf"/>
</dbReference>
<dbReference type="Gene3D" id="1.20.1250.20">
    <property type="entry name" value="MFS general substrate transporter like domains"/>
    <property type="match status" value="1"/>
</dbReference>
<keyword evidence="10" id="KW-1185">Reference proteome</keyword>
<dbReference type="Proteomes" id="UP000807504">
    <property type="component" value="Unassembled WGS sequence"/>
</dbReference>
<comment type="caution">
    <text evidence="9">The sequence shown here is derived from an EMBL/GenBank/DDBJ whole genome shotgun (WGS) entry which is preliminary data.</text>
</comment>
<evidence type="ECO:0000313" key="10">
    <source>
        <dbReference type="Proteomes" id="UP000807504"/>
    </source>
</evidence>
<feature type="transmembrane region" description="Helical" evidence="7">
    <location>
        <begin position="144"/>
        <end position="164"/>
    </location>
</feature>
<evidence type="ECO:0000259" key="8">
    <source>
        <dbReference type="PROSITE" id="PS50850"/>
    </source>
</evidence>
<evidence type="ECO:0000313" key="9">
    <source>
        <dbReference type="EMBL" id="KAF8793342.1"/>
    </source>
</evidence>
<protein>
    <submittedName>
        <fullName evidence="9">Synaptic vesicle 2-related protein like</fullName>
    </submittedName>
</protein>
<feature type="transmembrane region" description="Helical" evidence="7">
    <location>
        <begin position="375"/>
        <end position="393"/>
    </location>
</feature>
<feature type="transmembrane region" description="Helical" evidence="7">
    <location>
        <begin position="53"/>
        <end position="75"/>
    </location>
</feature>
<feature type="transmembrane region" description="Helical" evidence="7">
    <location>
        <begin position="176"/>
        <end position="199"/>
    </location>
</feature>
<keyword evidence="5 7" id="KW-1133">Transmembrane helix</keyword>
<comment type="subcellular location">
    <subcellularLocation>
        <location evidence="1">Membrane</location>
        <topology evidence="1">Multi-pass membrane protein</topology>
    </subcellularLocation>
</comment>
<name>A0A8T0FRU5_ARGBR</name>
<evidence type="ECO:0000256" key="3">
    <source>
        <dbReference type="ARBA" id="ARBA00022448"/>
    </source>
</evidence>
<feature type="domain" description="Major facilitator superfamily (MFS) profile" evidence="8">
    <location>
        <begin position="53"/>
        <end position="487"/>
    </location>
</feature>
<proteinExistence type="inferred from homology"/>
<dbReference type="PANTHER" id="PTHR23511">
    <property type="entry name" value="SYNAPTIC VESICLE GLYCOPROTEIN 2"/>
    <property type="match status" value="1"/>
</dbReference>
<evidence type="ECO:0000256" key="7">
    <source>
        <dbReference type="SAM" id="Phobius"/>
    </source>
</evidence>
<dbReference type="EMBL" id="JABXBU010000003">
    <property type="protein sequence ID" value="KAF8793342.1"/>
    <property type="molecule type" value="Genomic_DNA"/>
</dbReference>
<evidence type="ECO:0000256" key="5">
    <source>
        <dbReference type="ARBA" id="ARBA00022989"/>
    </source>
</evidence>
<dbReference type="SUPFAM" id="SSF103473">
    <property type="entry name" value="MFS general substrate transporter"/>
    <property type="match status" value="1"/>
</dbReference>
<reference evidence="9" key="1">
    <citation type="journal article" date="2020" name="bioRxiv">
        <title>Chromosome-level reference genome of the European wasp spider Argiope bruennichi: a resource for studies on range expansion and evolutionary adaptation.</title>
        <authorList>
            <person name="Sheffer M.M."/>
            <person name="Hoppe A."/>
            <person name="Krehenwinkel H."/>
            <person name="Uhl G."/>
            <person name="Kuss A.W."/>
            <person name="Jensen L."/>
            <person name="Jensen C."/>
            <person name="Gillespie R.G."/>
            <person name="Hoff K.J."/>
            <person name="Prost S."/>
        </authorList>
    </citation>
    <scope>NUCLEOTIDE SEQUENCE</scope>
</reference>
<dbReference type="InterPro" id="IPR005828">
    <property type="entry name" value="MFS_sugar_transport-like"/>
</dbReference>
<dbReference type="GO" id="GO:0022857">
    <property type="term" value="F:transmembrane transporter activity"/>
    <property type="evidence" value="ECO:0007669"/>
    <property type="project" value="InterPro"/>
</dbReference>
<keyword evidence="6 7" id="KW-0472">Membrane</keyword>
<feature type="transmembrane region" description="Helical" evidence="7">
    <location>
        <begin position="350"/>
        <end position="368"/>
    </location>
</feature>
<sequence length="495" mass="54416">MGEDLGLKTLNGCQDEKKFRNGAEAGGKENDVLTFTVDDAVNRAGYGKFQIRLLILAGIGWIADACEIFILSVIGDFLACDWSMHRWQIALLTSIVFVGISIGSPVFGILADIYGRKKSLVGSLALLFIFGSVSAASPSYIWMVVFRGCMGFAVGGLAQGLTLCTEYCPTNMRGKAGLYLCYFWSIGTVGVTLLAWLVMHYLDDWRVLLIIVALPSLGGVVVWKWYPESARYYLVSNQREQAIRVLQEMADMNGVDLPPGQLVEVSDEHKRGQVKDLLSKEYRLSSILFWYIWFATAFSYYGIALVSPIIIQEGSLSAIMNNNNTEEAHFGDMQNVMPCTEFTSANFIDLLWTSAAEFPGLILFTILVERCNRKALLSTTCIIGSVLVMLLLLNTQNIITLSILFAARGILLADFQLIFVVTSETYPTTIRSVGMGFGSSFCRIGGLVVPYVAQVLVVESPVGAMCLIGGVLFLAGVACMFLPFETRGMNMKEIQ</sequence>
<dbReference type="AlphaFoldDB" id="A0A8T0FRU5"/>
<gene>
    <name evidence="9" type="ORF">HNY73_004835</name>
</gene>
<keyword evidence="3" id="KW-0813">Transport</keyword>
<dbReference type="InterPro" id="IPR020846">
    <property type="entry name" value="MFS_dom"/>
</dbReference>
<dbReference type="PROSITE" id="PS50850">
    <property type="entry name" value="MFS"/>
    <property type="match status" value="1"/>
</dbReference>
<dbReference type="OrthoDB" id="4139357at2759"/>
<evidence type="ECO:0000256" key="2">
    <source>
        <dbReference type="ARBA" id="ARBA00008335"/>
    </source>
</evidence>
<feature type="transmembrane region" description="Helical" evidence="7">
    <location>
        <begin position="120"/>
        <end position="138"/>
    </location>
</feature>
<evidence type="ECO:0000256" key="6">
    <source>
        <dbReference type="ARBA" id="ARBA00023136"/>
    </source>
</evidence>
<feature type="transmembrane region" description="Helical" evidence="7">
    <location>
        <begin position="462"/>
        <end position="484"/>
    </location>
</feature>
<organism evidence="9 10">
    <name type="scientific">Argiope bruennichi</name>
    <name type="common">Wasp spider</name>
    <name type="synonym">Aranea bruennichi</name>
    <dbReference type="NCBI Taxonomy" id="94029"/>
    <lineage>
        <taxon>Eukaryota</taxon>
        <taxon>Metazoa</taxon>
        <taxon>Ecdysozoa</taxon>
        <taxon>Arthropoda</taxon>
        <taxon>Chelicerata</taxon>
        <taxon>Arachnida</taxon>
        <taxon>Araneae</taxon>
        <taxon>Araneomorphae</taxon>
        <taxon>Entelegynae</taxon>
        <taxon>Araneoidea</taxon>
        <taxon>Araneidae</taxon>
        <taxon>Argiope</taxon>
    </lineage>
</organism>
<dbReference type="PANTHER" id="PTHR23511:SF5">
    <property type="entry name" value="MAJOR FACILITATOR-TYPE TRANSPORTER HXNZ-RELATED"/>
    <property type="match status" value="1"/>
</dbReference>
<reference evidence="9" key="2">
    <citation type="submission" date="2020-06" db="EMBL/GenBank/DDBJ databases">
        <authorList>
            <person name="Sheffer M."/>
        </authorList>
    </citation>
    <scope>NUCLEOTIDE SEQUENCE</scope>
</reference>
<dbReference type="GO" id="GO:0016020">
    <property type="term" value="C:membrane"/>
    <property type="evidence" value="ECO:0007669"/>
    <property type="project" value="UniProtKB-SubCell"/>
</dbReference>
<feature type="transmembrane region" description="Helical" evidence="7">
    <location>
        <begin position="87"/>
        <end position="108"/>
    </location>
</feature>
<feature type="transmembrane region" description="Helical" evidence="7">
    <location>
        <begin position="205"/>
        <end position="226"/>
    </location>
</feature>
<dbReference type="OMA" id="WTMVVSS"/>
<feature type="transmembrane region" description="Helical" evidence="7">
    <location>
        <begin position="433"/>
        <end position="456"/>
    </location>
</feature>
<feature type="transmembrane region" description="Helical" evidence="7">
    <location>
        <begin position="288"/>
        <end position="311"/>
    </location>
</feature>
<feature type="transmembrane region" description="Helical" evidence="7">
    <location>
        <begin position="399"/>
        <end position="421"/>
    </location>
</feature>
<dbReference type="Pfam" id="PF00083">
    <property type="entry name" value="Sugar_tr"/>
    <property type="match status" value="1"/>
</dbReference>
<evidence type="ECO:0000256" key="1">
    <source>
        <dbReference type="ARBA" id="ARBA00004141"/>
    </source>
</evidence>
<accession>A0A8T0FRU5</accession>
<evidence type="ECO:0000256" key="4">
    <source>
        <dbReference type="ARBA" id="ARBA00022692"/>
    </source>
</evidence>